<dbReference type="Proteomes" id="UP000190837">
    <property type="component" value="Unassembled WGS sequence"/>
</dbReference>
<dbReference type="EMBL" id="FKLO01000054">
    <property type="protein sequence ID" value="SAM66681.1"/>
    <property type="molecule type" value="Genomic_DNA"/>
</dbReference>
<dbReference type="RefSeq" id="WP_079541112.1">
    <property type="nucleotide sequence ID" value="NZ_CAUQCO010000052.1"/>
</dbReference>
<accession>A0A1C3H5F8</accession>
<protein>
    <submittedName>
        <fullName evidence="1">Uncharacterized protein</fullName>
    </submittedName>
</protein>
<organism evidence="1 2">
    <name type="scientific">Cardiobacterium hominis</name>
    <dbReference type="NCBI Taxonomy" id="2718"/>
    <lineage>
        <taxon>Bacteria</taxon>
        <taxon>Pseudomonadati</taxon>
        <taxon>Pseudomonadota</taxon>
        <taxon>Gammaproteobacteria</taxon>
        <taxon>Cardiobacteriales</taxon>
        <taxon>Cardiobacteriaceae</taxon>
        <taxon>Cardiobacterium</taxon>
    </lineage>
</organism>
<reference evidence="2" key="1">
    <citation type="submission" date="2016-04" db="EMBL/GenBank/DDBJ databases">
        <authorList>
            <person name="Tagini F."/>
        </authorList>
    </citation>
    <scope>NUCLEOTIDE SEQUENCE [LARGE SCALE GENOMIC DNA]</scope>
    <source>
        <strain evidence="2">CHUV0807</strain>
    </source>
</reference>
<proteinExistence type="predicted"/>
<dbReference type="AlphaFoldDB" id="A0A1C3H5F8"/>
<name>A0A1C3H5F8_9GAMM</name>
<evidence type="ECO:0000313" key="1">
    <source>
        <dbReference type="EMBL" id="SAM66681.1"/>
    </source>
</evidence>
<evidence type="ECO:0000313" key="2">
    <source>
        <dbReference type="Proteomes" id="UP000190837"/>
    </source>
</evidence>
<gene>
    <name evidence="1" type="ORF">CHUV0807_1662</name>
</gene>
<sequence length="128" mass="13998">MPYQDTSPAGQHFMNFSRPLSLAVVARAADDLTFELIYGFGEYRFHADPARHDSLADLARLADALEAGFDYVEATFADAGGHTRLILQGDGDVLQFACYDSADAVLPWLQGDAGRLAFARNVRSLLND</sequence>